<evidence type="ECO:0000313" key="1">
    <source>
        <dbReference type="EMBL" id="KAJ7022197.1"/>
    </source>
</evidence>
<comment type="caution">
    <text evidence="1">The sequence shown here is derived from an EMBL/GenBank/DDBJ whole genome shotgun (WGS) entry which is preliminary data.</text>
</comment>
<reference evidence="1" key="1">
    <citation type="submission" date="2023-03" db="EMBL/GenBank/DDBJ databases">
        <title>Massive genome expansion in bonnet fungi (Mycena s.s.) driven by repeated elements and novel gene families across ecological guilds.</title>
        <authorList>
            <consortium name="Lawrence Berkeley National Laboratory"/>
            <person name="Harder C.B."/>
            <person name="Miyauchi S."/>
            <person name="Viragh M."/>
            <person name="Kuo A."/>
            <person name="Thoen E."/>
            <person name="Andreopoulos B."/>
            <person name="Lu D."/>
            <person name="Skrede I."/>
            <person name="Drula E."/>
            <person name="Henrissat B."/>
            <person name="Morin E."/>
            <person name="Kohler A."/>
            <person name="Barry K."/>
            <person name="LaButti K."/>
            <person name="Morin E."/>
            <person name="Salamov A."/>
            <person name="Lipzen A."/>
            <person name="Mereny Z."/>
            <person name="Hegedus B."/>
            <person name="Baldrian P."/>
            <person name="Stursova M."/>
            <person name="Weitz H."/>
            <person name="Taylor A."/>
            <person name="Grigoriev I.V."/>
            <person name="Nagy L.G."/>
            <person name="Martin F."/>
            <person name="Kauserud H."/>
        </authorList>
    </citation>
    <scope>NUCLEOTIDE SEQUENCE</scope>
    <source>
        <strain evidence="1">CBHHK200</strain>
    </source>
</reference>
<keyword evidence="2" id="KW-1185">Reference proteome</keyword>
<dbReference type="AlphaFoldDB" id="A0AAD6SB08"/>
<dbReference type="Proteomes" id="UP001218188">
    <property type="component" value="Unassembled WGS sequence"/>
</dbReference>
<proteinExistence type="predicted"/>
<dbReference type="EMBL" id="JARJCM010000215">
    <property type="protein sequence ID" value="KAJ7022197.1"/>
    <property type="molecule type" value="Genomic_DNA"/>
</dbReference>
<name>A0AAD6SB08_9AGAR</name>
<gene>
    <name evidence="1" type="ORF">C8F04DRAFT_1194764</name>
</gene>
<protein>
    <submittedName>
        <fullName evidence="1">Uncharacterized protein</fullName>
    </submittedName>
</protein>
<evidence type="ECO:0000313" key="2">
    <source>
        <dbReference type="Proteomes" id="UP001218188"/>
    </source>
</evidence>
<organism evidence="1 2">
    <name type="scientific">Mycena alexandri</name>
    <dbReference type="NCBI Taxonomy" id="1745969"/>
    <lineage>
        <taxon>Eukaryota</taxon>
        <taxon>Fungi</taxon>
        <taxon>Dikarya</taxon>
        <taxon>Basidiomycota</taxon>
        <taxon>Agaricomycotina</taxon>
        <taxon>Agaricomycetes</taxon>
        <taxon>Agaricomycetidae</taxon>
        <taxon>Agaricales</taxon>
        <taxon>Marasmiineae</taxon>
        <taxon>Mycenaceae</taxon>
        <taxon>Mycena</taxon>
    </lineage>
</organism>
<accession>A0AAD6SB08</accession>
<sequence length="153" mass="17543">MSKRKANASIPVVDASSPDAPWTFFWPSQCFSDIIHYFDQENIDNSNSANVMPILNAMRPLLAEFHKKFTNWPADVAAYVAAISIASRQLIRLHLGKPSFPAYQDLFWNYPKDLEKFCCQGYSTRLGLRTAALQAEIQGPSVFGQDRRRWQWQ</sequence>